<keyword evidence="4" id="KW-0521">NADP</keyword>
<dbReference type="PANTHER" id="PTHR43303:SF4">
    <property type="entry name" value="NADPH DEHYDROGENASE C23G7.10C-RELATED"/>
    <property type="match status" value="1"/>
</dbReference>
<comment type="caution">
    <text evidence="7">The sequence shown here is derived from an EMBL/GenBank/DDBJ whole genome shotgun (WGS) entry which is preliminary data.</text>
</comment>
<organism evidence="7 8">
    <name type="scientific">Moniliophthora roreri</name>
    <name type="common">Frosty pod rot fungus</name>
    <name type="synonym">Monilia roreri</name>
    <dbReference type="NCBI Taxonomy" id="221103"/>
    <lineage>
        <taxon>Eukaryota</taxon>
        <taxon>Fungi</taxon>
        <taxon>Dikarya</taxon>
        <taxon>Basidiomycota</taxon>
        <taxon>Agaricomycotina</taxon>
        <taxon>Agaricomycetes</taxon>
        <taxon>Agaricomycetidae</taxon>
        <taxon>Agaricales</taxon>
        <taxon>Marasmiineae</taxon>
        <taxon>Marasmiaceae</taxon>
        <taxon>Moniliophthora</taxon>
    </lineage>
</organism>
<name>A0A0W0FJH6_MONRR</name>
<dbReference type="SUPFAM" id="SSF51395">
    <property type="entry name" value="FMN-linked oxidoreductases"/>
    <property type="match status" value="1"/>
</dbReference>
<sequence length="430" mass="46795">MATSSKILDLPSEPTPGIPYFSPNQTPPAGTAIQEEGKQLPLTFQPFKIRGLEFQNRIAVAPLCQYSAEDGFVTPWHMAHIGGIVQRGPGLTFVEATAVESRGRITPEDTGIWSDEHIQGWRDITTYAHSQNQKIGIQLAHAGRKASCVAPFISFGMQAIEKVGGWPNDVVGPSNEPWSETYPTPKALTTEEVKGIVNAFKDAAVRAVKAGFDVIQIHNAHGYLLHSFVSPYTNKRTDEYGGSFENRIRLSVEIVDAVREVIPVDMPLYLRISATDFLEESLPDAPSWRVEDTIRFAHIVAEHGVDAIDISSGGNSQHQKLGTFGSNVQHLFAEQVHSSFTAKNQLVGGKGGGARALVSAVGSINTGHIAEEVLQSSKADFVSVGRHFQKNPGAVWQFAEDLDVEIYLAKQIGWGFGGRGKRSSRKSGKL</sequence>
<keyword evidence="5" id="KW-0560">Oxidoreductase</keyword>
<keyword evidence="2" id="KW-0285">Flavoprotein</keyword>
<protein>
    <submittedName>
        <fullName evidence="7">Putative FMN-linked oxidoreductase</fullName>
    </submittedName>
</protein>
<dbReference type="EMBL" id="LATX01001899">
    <property type="protein sequence ID" value="KTB36459.1"/>
    <property type="molecule type" value="Genomic_DNA"/>
</dbReference>
<evidence type="ECO:0000313" key="7">
    <source>
        <dbReference type="EMBL" id="KTB36459.1"/>
    </source>
</evidence>
<dbReference type="Proteomes" id="UP000054988">
    <property type="component" value="Unassembled WGS sequence"/>
</dbReference>
<dbReference type="GO" id="GO:0003959">
    <property type="term" value="F:NADPH dehydrogenase activity"/>
    <property type="evidence" value="ECO:0007669"/>
    <property type="project" value="InterPro"/>
</dbReference>
<evidence type="ECO:0000256" key="3">
    <source>
        <dbReference type="ARBA" id="ARBA00022643"/>
    </source>
</evidence>
<dbReference type="CDD" id="cd02932">
    <property type="entry name" value="OYE_YqiM_FMN"/>
    <property type="match status" value="1"/>
</dbReference>
<keyword evidence="3" id="KW-0288">FMN</keyword>
<dbReference type="InterPro" id="IPR044152">
    <property type="entry name" value="YqjM-like"/>
</dbReference>
<accession>A0A0W0FJH6</accession>
<evidence type="ECO:0000313" key="8">
    <source>
        <dbReference type="Proteomes" id="UP000054988"/>
    </source>
</evidence>
<comment type="cofactor">
    <cofactor evidence="1">
        <name>FMN</name>
        <dbReference type="ChEBI" id="CHEBI:58210"/>
    </cofactor>
</comment>
<dbReference type="GO" id="GO:0010181">
    <property type="term" value="F:FMN binding"/>
    <property type="evidence" value="ECO:0007669"/>
    <property type="project" value="InterPro"/>
</dbReference>
<proteinExistence type="predicted"/>
<evidence type="ECO:0000259" key="6">
    <source>
        <dbReference type="Pfam" id="PF00724"/>
    </source>
</evidence>
<dbReference type="Pfam" id="PF00724">
    <property type="entry name" value="Oxidored_FMN"/>
    <property type="match status" value="1"/>
</dbReference>
<reference evidence="7 8" key="1">
    <citation type="submission" date="2015-12" db="EMBL/GenBank/DDBJ databases">
        <title>Draft genome sequence of Moniliophthora roreri, the causal agent of frosty pod rot of cacao.</title>
        <authorList>
            <person name="Aime M.C."/>
            <person name="Diaz-Valderrama J.R."/>
            <person name="Kijpornyongpan T."/>
            <person name="Phillips-Mora W."/>
        </authorList>
    </citation>
    <scope>NUCLEOTIDE SEQUENCE [LARGE SCALE GENOMIC DNA]</scope>
    <source>
        <strain evidence="7 8">MCA 2952</strain>
    </source>
</reference>
<dbReference type="GO" id="GO:0050661">
    <property type="term" value="F:NADP binding"/>
    <property type="evidence" value="ECO:0007669"/>
    <property type="project" value="InterPro"/>
</dbReference>
<dbReference type="InterPro" id="IPR001155">
    <property type="entry name" value="OxRdtase_FMN_N"/>
</dbReference>
<evidence type="ECO:0000256" key="4">
    <source>
        <dbReference type="ARBA" id="ARBA00022857"/>
    </source>
</evidence>
<evidence type="ECO:0000256" key="1">
    <source>
        <dbReference type="ARBA" id="ARBA00001917"/>
    </source>
</evidence>
<feature type="domain" description="NADH:flavin oxidoreductase/NADH oxidase N-terminal" evidence="6">
    <location>
        <begin position="44"/>
        <end position="400"/>
    </location>
</feature>
<dbReference type="AlphaFoldDB" id="A0A0W0FJH6"/>
<dbReference type="InterPro" id="IPR013785">
    <property type="entry name" value="Aldolase_TIM"/>
</dbReference>
<gene>
    <name evidence="7" type="ORF">WG66_10967</name>
</gene>
<evidence type="ECO:0000256" key="5">
    <source>
        <dbReference type="ARBA" id="ARBA00023002"/>
    </source>
</evidence>
<dbReference type="PANTHER" id="PTHR43303">
    <property type="entry name" value="NADPH DEHYDROGENASE C23G7.10C-RELATED"/>
    <property type="match status" value="1"/>
</dbReference>
<evidence type="ECO:0000256" key="2">
    <source>
        <dbReference type="ARBA" id="ARBA00022630"/>
    </source>
</evidence>
<dbReference type="Gene3D" id="3.20.20.70">
    <property type="entry name" value="Aldolase class I"/>
    <property type="match status" value="1"/>
</dbReference>
<dbReference type="eggNOG" id="KOG0134">
    <property type="taxonomic scope" value="Eukaryota"/>
</dbReference>